<feature type="region of interest" description="Disordered" evidence="10">
    <location>
        <begin position="931"/>
        <end position="954"/>
    </location>
</feature>
<organism evidence="12 13">
    <name type="scientific">Bemisia tabaci</name>
    <name type="common">Sweetpotato whitefly</name>
    <name type="synonym">Aleurodes tabaci</name>
    <dbReference type="NCBI Taxonomy" id="7038"/>
    <lineage>
        <taxon>Eukaryota</taxon>
        <taxon>Metazoa</taxon>
        <taxon>Ecdysozoa</taxon>
        <taxon>Arthropoda</taxon>
        <taxon>Hexapoda</taxon>
        <taxon>Insecta</taxon>
        <taxon>Pterygota</taxon>
        <taxon>Neoptera</taxon>
        <taxon>Paraneoptera</taxon>
        <taxon>Hemiptera</taxon>
        <taxon>Sternorrhyncha</taxon>
        <taxon>Aleyrodoidea</taxon>
        <taxon>Aleyrodidae</taxon>
        <taxon>Aleyrodinae</taxon>
        <taxon>Bemisia</taxon>
    </lineage>
</organism>
<feature type="compositionally biased region" description="Low complexity" evidence="10">
    <location>
        <begin position="303"/>
        <end position="334"/>
    </location>
</feature>
<dbReference type="FunFam" id="3.30.160.60:FF:000594">
    <property type="entry name" value="Transcription factor HIVEP2"/>
    <property type="match status" value="1"/>
</dbReference>
<reference evidence="12" key="1">
    <citation type="submission" date="2021-12" db="EMBL/GenBank/DDBJ databases">
        <authorList>
            <person name="King R."/>
        </authorList>
    </citation>
    <scope>NUCLEOTIDE SEQUENCE</scope>
</reference>
<feature type="domain" description="C2H2-type" evidence="11">
    <location>
        <begin position="1728"/>
        <end position="1755"/>
    </location>
</feature>
<feature type="region of interest" description="Disordered" evidence="10">
    <location>
        <begin position="474"/>
        <end position="506"/>
    </location>
</feature>
<dbReference type="GO" id="GO:0000978">
    <property type="term" value="F:RNA polymerase II cis-regulatory region sequence-specific DNA binding"/>
    <property type="evidence" value="ECO:0007669"/>
    <property type="project" value="TreeGrafter"/>
</dbReference>
<gene>
    <name evidence="12" type="ORF">BEMITA_LOCUS804</name>
</gene>
<dbReference type="InterPro" id="IPR036236">
    <property type="entry name" value="Znf_C2H2_sf"/>
</dbReference>
<evidence type="ECO:0000256" key="4">
    <source>
        <dbReference type="ARBA" id="ARBA00022771"/>
    </source>
</evidence>
<keyword evidence="13" id="KW-1185">Reference proteome</keyword>
<comment type="subcellular location">
    <subcellularLocation>
        <location evidence="1">Nucleus</location>
    </subcellularLocation>
</comment>
<feature type="compositionally biased region" description="Acidic residues" evidence="10">
    <location>
        <begin position="1306"/>
        <end position="1334"/>
    </location>
</feature>
<dbReference type="Proteomes" id="UP001152759">
    <property type="component" value="Chromosome 1"/>
</dbReference>
<evidence type="ECO:0000256" key="6">
    <source>
        <dbReference type="ARBA" id="ARBA00023015"/>
    </source>
</evidence>
<feature type="compositionally biased region" description="Polar residues" evidence="10">
    <location>
        <begin position="490"/>
        <end position="506"/>
    </location>
</feature>
<dbReference type="SMART" id="SM00355">
    <property type="entry name" value="ZnF_C2H2"/>
    <property type="match status" value="8"/>
</dbReference>
<feature type="compositionally biased region" description="Basic and acidic residues" evidence="10">
    <location>
        <begin position="24"/>
        <end position="38"/>
    </location>
</feature>
<evidence type="ECO:0000256" key="3">
    <source>
        <dbReference type="ARBA" id="ARBA00022737"/>
    </source>
</evidence>
<dbReference type="PROSITE" id="PS50157">
    <property type="entry name" value="ZINC_FINGER_C2H2_2"/>
    <property type="match status" value="7"/>
</dbReference>
<feature type="region of interest" description="Disordered" evidence="10">
    <location>
        <begin position="1302"/>
        <end position="1340"/>
    </location>
</feature>
<accession>A0A9P0CAG0</accession>
<feature type="region of interest" description="Disordered" evidence="10">
    <location>
        <begin position="1"/>
        <end position="48"/>
    </location>
</feature>
<keyword evidence="8" id="KW-0539">Nucleus</keyword>
<feature type="compositionally biased region" description="Low complexity" evidence="10">
    <location>
        <begin position="376"/>
        <end position="394"/>
    </location>
</feature>
<feature type="compositionally biased region" description="Low complexity" evidence="10">
    <location>
        <begin position="1485"/>
        <end position="1507"/>
    </location>
</feature>
<feature type="region of interest" description="Disordered" evidence="10">
    <location>
        <begin position="1468"/>
        <end position="1507"/>
    </location>
</feature>
<evidence type="ECO:0000256" key="10">
    <source>
        <dbReference type="SAM" id="MobiDB-lite"/>
    </source>
</evidence>
<feature type="domain" description="C2H2-type" evidence="11">
    <location>
        <begin position="200"/>
        <end position="229"/>
    </location>
</feature>
<feature type="domain" description="C2H2-type" evidence="11">
    <location>
        <begin position="1801"/>
        <end position="1830"/>
    </location>
</feature>
<dbReference type="GO" id="GO:0008270">
    <property type="term" value="F:zinc ion binding"/>
    <property type="evidence" value="ECO:0007669"/>
    <property type="project" value="UniProtKB-KW"/>
</dbReference>
<feature type="domain" description="C2H2-type" evidence="11">
    <location>
        <begin position="172"/>
        <end position="199"/>
    </location>
</feature>
<keyword evidence="5" id="KW-0862">Zinc</keyword>
<dbReference type="PANTHER" id="PTHR45944:SF2">
    <property type="entry name" value="SCHNURRI, ISOFORM F"/>
    <property type="match status" value="1"/>
</dbReference>
<keyword evidence="7" id="KW-0804">Transcription</keyword>
<feature type="domain" description="C2H2-type" evidence="11">
    <location>
        <begin position="1756"/>
        <end position="1785"/>
    </location>
</feature>
<keyword evidence="6" id="KW-0805">Transcription regulation</keyword>
<feature type="compositionally biased region" description="Acidic residues" evidence="10">
    <location>
        <begin position="243"/>
        <end position="254"/>
    </location>
</feature>
<evidence type="ECO:0000256" key="7">
    <source>
        <dbReference type="ARBA" id="ARBA00023163"/>
    </source>
</evidence>
<dbReference type="GO" id="GO:0000981">
    <property type="term" value="F:DNA-binding transcription factor activity, RNA polymerase II-specific"/>
    <property type="evidence" value="ECO:0007669"/>
    <property type="project" value="TreeGrafter"/>
</dbReference>
<keyword evidence="3" id="KW-0677">Repeat</keyword>
<name>A0A9P0CAG0_BEMTA</name>
<dbReference type="InterPro" id="IPR013087">
    <property type="entry name" value="Znf_C2H2_type"/>
</dbReference>
<feature type="domain" description="C2H2-type" evidence="11">
    <location>
        <begin position="1243"/>
        <end position="1267"/>
    </location>
</feature>
<evidence type="ECO:0000256" key="8">
    <source>
        <dbReference type="ARBA" id="ARBA00023242"/>
    </source>
</evidence>
<protein>
    <recommendedName>
        <fullName evidence="11">C2H2-type domain-containing protein</fullName>
    </recommendedName>
</protein>
<evidence type="ECO:0000259" key="11">
    <source>
        <dbReference type="PROSITE" id="PS50157"/>
    </source>
</evidence>
<dbReference type="InterPro" id="IPR051969">
    <property type="entry name" value="Zinc-finger_DNA-bd_regulators"/>
</dbReference>
<dbReference type="GO" id="GO:0005634">
    <property type="term" value="C:nucleus"/>
    <property type="evidence" value="ECO:0007669"/>
    <property type="project" value="UniProtKB-SubCell"/>
</dbReference>
<evidence type="ECO:0000313" key="13">
    <source>
        <dbReference type="Proteomes" id="UP001152759"/>
    </source>
</evidence>
<proteinExistence type="predicted"/>
<feature type="region of interest" description="Disordered" evidence="10">
    <location>
        <begin position="369"/>
        <end position="419"/>
    </location>
</feature>
<evidence type="ECO:0000256" key="5">
    <source>
        <dbReference type="ARBA" id="ARBA00022833"/>
    </source>
</evidence>
<evidence type="ECO:0000256" key="2">
    <source>
        <dbReference type="ARBA" id="ARBA00022723"/>
    </source>
</evidence>
<feature type="domain" description="C2H2-type" evidence="11">
    <location>
        <begin position="1215"/>
        <end position="1242"/>
    </location>
</feature>
<dbReference type="KEGG" id="btab:109041212"/>
<dbReference type="Gene3D" id="3.30.160.60">
    <property type="entry name" value="Classic Zinc Finger"/>
    <property type="match status" value="6"/>
</dbReference>
<evidence type="ECO:0000313" key="12">
    <source>
        <dbReference type="EMBL" id="CAH0753469.1"/>
    </source>
</evidence>
<keyword evidence="2" id="KW-0479">Metal-binding</keyword>
<evidence type="ECO:0000256" key="1">
    <source>
        <dbReference type="ARBA" id="ARBA00004123"/>
    </source>
</evidence>
<feature type="compositionally biased region" description="Low complexity" evidence="10">
    <location>
        <begin position="614"/>
        <end position="629"/>
    </location>
</feature>
<dbReference type="PANTHER" id="PTHR45944">
    <property type="entry name" value="SCHNURRI, ISOFORM F"/>
    <property type="match status" value="1"/>
</dbReference>
<feature type="compositionally biased region" description="Low complexity" evidence="10">
    <location>
        <begin position="1021"/>
        <end position="1034"/>
    </location>
</feature>
<feature type="region of interest" description="Disordered" evidence="10">
    <location>
        <begin position="992"/>
        <end position="1046"/>
    </location>
</feature>
<keyword evidence="4 9" id="KW-0863">Zinc-finger</keyword>
<sequence length="1872" mass="203884">MPRRKGHSIPPTKKVRIADAGNYSEEKAIFKTPEKSEGDPVIPSSPTSTTITAARSTMGAEAVIVESRTVEAFGADKYLHKKFKKIATTVHPQENSPPAPAPALGAARTPIPSPVNGFKVKSLLCSVPGSTEPTLGVSVEPQNSKAHDAGEAAIGPGEVAVGPGSGVQNGRYICPYCKLACAKPSVLQKHIRAHTNERPYPCHPCGFAFKTKSNLYKHCRSRAHTLKMEEDGHDAAQMEPLNEDDIESSTDDEDSPKKLKAAGGRLASPESKRDEPMKTIYKPKFHTVVEAASPTKGGPAPSPLALSIPSSPQLAESPSPGLAPVSLSSASSPSPEFLQRHISKLISENQAIVETMDPFWPKKYMQRSVSKDSKDSSASSLSSSSSSPGPESWSKTFFNRSSGADHAPESKKMKPVPKQVTESKLALALLRPNATSSKAPETHGADSAQPLNLTVNNCVPVYAKHVSEAKPEATNLTVDQSEKVRKSPLNHINSSAPAHQSSQVESSSIKDILLKARGTPTSVFKATNSSQEKGDMAFINPKNAPSSTDSITSGSNKFSSLHSQQFACSFCKVAYRSADDLEIHNLYYCKKNGSTLRLSPNPYKETNHVESRISNGSSLGSATSLTSLSQPSPGPLLGKTPLVNSYHPETAKVNVFPSLPAKEISVPSLLNKKSTTTTLKSLEELCKSPMRPNSMQAFNNESHTNDDSEVQVSKVEVTNRGAMEKYFDSEKFVAAVIPSFKRSKTSKENAEFLPSSVSPAKLGAHPSGSHPGLMITDGLSLSSSSNISRAKSPSYEPAQKNSLGQDFRGAQPHLDRLVIPIIPKILTQDLTQSSAIPASISSVLPPSPLLNPLTTITAFNPLTLPINSLLQKRAAIATPQEGKPNFAAYNGGLVTILHGGKSIPFVPGMPGPHSFSVVESKPLNLAERMLSKTGEKEVESSLSSKRSAGRDFESDLEVTQVTEVTTVSISKRVPLLRVESSDDIILENKAKKPRLSVSSPSPPSGILANSSKVRGTPEPLENTTSSSTEDSSNTQKQFLRPTSLPLKPGTFALKKSTPLGSTVLPLVSPETPRPSKSYGQLYLNGNAYTYLGLKCSTRTFFCTLNKPQPIYVPLSTLSMYSNWKVCSEAGPNPFGLNPGKAMSFYDSRHRQSSYTVARTKCEDVVTHSSYWLSQSKSKESEANESVKDDKSKKTKGVYESSVDYIYIRGRGRGPYVCEECGIRCKKPSMLKKHIRTHTDTRPYTCKHCAFSFKTKGNLTKHMKSKAHYKKCVELGISPVPTAVDESNIDQELLAKQQELLGMQSGDNEESEEDSDEDLDEEDDDEDEFDDEDIMNSDNKNKLEREAVSSLLSLSEVTIQAAVQSKHVLAGLLNPSNRPFTYPYNFCLPPRPVSEACTPTLTSISAHREHEKVSQNTGLARELQPSNPVVDCGRSDDVGLAACNKTSHYYFPSIRDTADLSMEEDSSQDEEMAVTTISGPIDLSRSKSNNNNNLRKLSTSSLPSRLSISTHSPLPADILTTVSEPALLLATLCSSMERLPVTNTVDPAEEAAMLQVYLKEKAMQDLRMKQMQYQTALNSKISNKGKLYAPTLEKDSKLESQTGFNIELTSSREEKKSAILDSILKSDSLMENNGKFMNEPRNLQQKIFESVSSVYEKALDSVKTVNSVAKENALDILAHTTSEAKKSSEMPSVSSPSKLIMPKKLKAEFKPPSCGPSSNYVSVLEDGRSMCVICNKIFSKPSQLRLHLNIHYFERPFRCESCAVSFRTKGHLQKHQRSVSHTNKVSMNSTFGAATSSNPRPFKCDDCKIAFRIHGHLAKHLRSKMHIMKLECLGKLPFGTYAEMERSGINMNDIDTTDCENFLESLQLLAQKL</sequence>
<dbReference type="SUPFAM" id="SSF57667">
    <property type="entry name" value="beta-beta-alpha zinc fingers"/>
    <property type="match status" value="4"/>
</dbReference>
<feature type="region of interest" description="Disordered" evidence="10">
    <location>
        <begin position="600"/>
        <end position="633"/>
    </location>
</feature>
<dbReference type="PROSITE" id="PS00028">
    <property type="entry name" value="ZINC_FINGER_C2H2_1"/>
    <property type="match status" value="7"/>
</dbReference>
<feature type="region of interest" description="Disordered" evidence="10">
    <location>
        <begin position="243"/>
        <end position="278"/>
    </location>
</feature>
<dbReference type="EMBL" id="OU963862">
    <property type="protein sequence ID" value="CAH0753469.1"/>
    <property type="molecule type" value="Genomic_DNA"/>
</dbReference>
<feature type="region of interest" description="Disordered" evidence="10">
    <location>
        <begin position="291"/>
        <end position="334"/>
    </location>
</feature>
<evidence type="ECO:0000256" key="9">
    <source>
        <dbReference type="PROSITE-ProRule" id="PRU00042"/>
    </source>
</evidence>
<dbReference type="Pfam" id="PF00096">
    <property type="entry name" value="zf-C2H2"/>
    <property type="match status" value="4"/>
</dbReference>
<dbReference type="FunFam" id="3.30.160.60:FF:000145">
    <property type="entry name" value="Zinc finger protein 574"/>
    <property type="match status" value="2"/>
</dbReference>